<organism evidence="1 2">
    <name type="scientific">Paramecium pentaurelia</name>
    <dbReference type="NCBI Taxonomy" id="43138"/>
    <lineage>
        <taxon>Eukaryota</taxon>
        <taxon>Sar</taxon>
        <taxon>Alveolata</taxon>
        <taxon>Ciliophora</taxon>
        <taxon>Intramacronucleata</taxon>
        <taxon>Oligohymenophorea</taxon>
        <taxon>Peniculida</taxon>
        <taxon>Parameciidae</taxon>
        <taxon>Paramecium</taxon>
    </lineage>
</organism>
<sequence>MIINHQKNNYNVGNPSTLLDMKKYLQKQIPNLQKRELIIMVTMENNQVLLEEKNYEKIVQQFKSNKDTKLKCFILQHYLENLKFLSDQKQAQIESFLIKQNENLKNKQDSCQTIQIQEKKDSYQQTNKLSHIEQQYSTLGTYKPCDESINQETIKLNNESTNQTIFKSQTFKTSDESFNQQSITLNNELTNETIFQPQDVQANLEQNEKQKNQISQIIIKSLIDDNENQHNNNQRSQMEIQSYIDDNENQRNEIQYRESLMQTFSLNCINCNKGIQEKQFILSCDHVYHENCLKELFKNQIQQLNSILYCEKNCLIRNPYRILNSLDLKIYFFQLLNNQLNSIKNINKGIRNCPNKGCSFFVIIKHNQICESFCPLCLMHVILV</sequence>
<reference evidence="1" key="1">
    <citation type="submission" date="2021-01" db="EMBL/GenBank/DDBJ databases">
        <authorList>
            <consortium name="Genoscope - CEA"/>
            <person name="William W."/>
        </authorList>
    </citation>
    <scope>NUCLEOTIDE SEQUENCE</scope>
</reference>
<accession>A0A8S1Y370</accession>
<gene>
    <name evidence="1" type="ORF">PPENT_87.1.T1430062</name>
</gene>
<protein>
    <submittedName>
        <fullName evidence="1">Uncharacterized protein</fullName>
    </submittedName>
</protein>
<evidence type="ECO:0000313" key="2">
    <source>
        <dbReference type="Proteomes" id="UP000689195"/>
    </source>
</evidence>
<dbReference type="EMBL" id="CAJJDO010000143">
    <property type="protein sequence ID" value="CAD8206164.1"/>
    <property type="molecule type" value="Genomic_DNA"/>
</dbReference>
<dbReference type="Proteomes" id="UP000689195">
    <property type="component" value="Unassembled WGS sequence"/>
</dbReference>
<dbReference type="OrthoDB" id="6516538at2759"/>
<name>A0A8S1Y370_9CILI</name>
<keyword evidence="2" id="KW-1185">Reference proteome</keyword>
<dbReference type="AlphaFoldDB" id="A0A8S1Y370"/>
<comment type="caution">
    <text evidence="1">The sequence shown here is derived from an EMBL/GenBank/DDBJ whole genome shotgun (WGS) entry which is preliminary data.</text>
</comment>
<proteinExistence type="predicted"/>
<evidence type="ECO:0000313" key="1">
    <source>
        <dbReference type="EMBL" id="CAD8206164.1"/>
    </source>
</evidence>